<evidence type="ECO:0000259" key="9">
    <source>
        <dbReference type="PROSITE" id="PS00716"/>
    </source>
</evidence>
<dbReference type="InterPro" id="IPR036388">
    <property type="entry name" value="WH-like_DNA-bd_sf"/>
</dbReference>
<dbReference type="InterPro" id="IPR013325">
    <property type="entry name" value="RNA_pol_sigma_r2"/>
</dbReference>
<dbReference type="Pfam" id="PF04539">
    <property type="entry name" value="Sigma70_r3"/>
    <property type="match status" value="1"/>
</dbReference>
<accession>A0A366M0N0</accession>
<feature type="compositionally biased region" description="Acidic residues" evidence="7">
    <location>
        <begin position="155"/>
        <end position="166"/>
    </location>
</feature>
<feature type="compositionally biased region" description="Acidic residues" evidence="7">
    <location>
        <begin position="127"/>
        <end position="136"/>
    </location>
</feature>
<comment type="function">
    <text evidence="6">Sigma factors are initiation factors that promote the attachment of RNA polymerase to specific initiation sites and are then released.</text>
</comment>
<dbReference type="Pfam" id="PF04545">
    <property type="entry name" value="Sigma70_r4"/>
    <property type="match status" value="1"/>
</dbReference>
<dbReference type="Gene3D" id="1.10.601.10">
    <property type="entry name" value="RNA Polymerase Primary Sigma Factor"/>
    <property type="match status" value="2"/>
</dbReference>
<dbReference type="SUPFAM" id="SSF88659">
    <property type="entry name" value="Sigma3 and sigma4 domains of RNA polymerase sigma factors"/>
    <property type="match status" value="2"/>
</dbReference>
<dbReference type="InterPro" id="IPR050239">
    <property type="entry name" value="Sigma-70_RNA_pol_init_factors"/>
</dbReference>
<reference evidence="10 11" key="1">
    <citation type="submission" date="2018-06" db="EMBL/GenBank/DDBJ databases">
        <title>Sphaerisporangium craniellae sp. nov., isolated from a marine sponge in the South China Sea.</title>
        <authorList>
            <person name="Li L."/>
        </authorList>
    </citation>
    <scope>NUCLEOTIDE SEQUENCE [LARGE SCALE GENOMIC DNA]</scope>
    <source>
        <strain evidence="10 11">LHW63015</strain>
    </source>
</reference>
<evidence type="ECO:0000313" key="11">
    <source>
        <dbReference type="Proteomes" id="UP000253303"/>
    </source>
</evidence>
<dbReference type="Pfam" id="PF04542">
    <property type="entry name" value="Sigma70_r2"/>
    <property type="match status" value="1"/>
</dbReference>
<organism evidence="10 11">
    <name type="scientific">Spongiactinospora rosea</name>
    <dbReference type="NCBI Taxonomy" id="2248750"/>
    <lineage>
        <taxon>Bacteria</taxon>
        <taxon>Bacillati</taxon>
        <taxon>Actinomycetota</taxon>
        <taxon>Actinomycetes</taxon>
        <taxon>Streptosporangiales</taxon>
        <taxon>Streptosporangiaceae</taxon>
        <taxon>Spongiactinospora</taxon>
    </lineage>
</organism>
<keyword evidence="4 6" id="KW-0238">DNA-binding</keyword>
<evidence type="ECO:0000259" key="8">
    <source>
        <dbReference type="PROSITE" id="PS00715"/>
    </source>
</evidence>
<dbReference type="PROSITE" id="PS00716">
    <property type="entry name" value="SIGMA70_2"/>
    <property type="match status" value="1"/>
</dbReference>
<dbReference type="PRINTS" id="PR00046">
    <property type="entry name" value="SIGMA70FCT"/>
</dbReference>
<dbReference type="InterPro" id="IPR007630">
    <property type="entry name" value="RNA_pol_sigma70_r4"/>
</dbReference>
<gene>
    <name evidence="10" type="ORF">DP939_15590</name>
</gene>
<keyword evidence="11" id="KW-1185">Reference proteome</keyword>
<feature type="domain" description="RNA polymerase sigma-70" evidence="8">
    <location>
        <begin position="262"/>
        <end position="275"/>
    </location>
</feature>
<evidence type="ECO:0000313" key="10">
    <source>
        <dbReference type="EMBL" id="RBQ19350.1"/>
    </source>
</evidence>
<keyword evidence="3 6" id="KW-0731">Sigma factor</keyword>
<dbReference type="GO" id="GO:0016987">
    <property type="term" value="F:sigma factor activity"/>
    <property type="evidence" value="ECO:0007669"/>
    <property type="project" value="UniProtKB-KW"/>
</dbReference>
<evidence type="ECO:0000256" key="6">
    <source>
        <dbReference type="RuleBase" id="RU362124"/>
    </source>
</evidence>
<evidence type="ECO:0000256" key="2">
    <source>
        <dbReference type="ARBA" id="ARBA00023015"/>
    </source>
</evidence>
<proteinExistence type="inferred from homology"/>
<dbReference type="InterPro" id="IPR007627">
    <property type="entry name" value="RNA_pol_sigma70_r2"/>
</dbReference>
<dbReference type="CDD" id="cd06171">
    <property type="entry name" value="Sigma70_r4"/>
    <property type="match status" value="1"/>
</dbReference>
<dbReference type="Pfam" id="PF00140">
    <property type="entry name" value="Sigma70_r1_2"/>
    <property type="match status" value="1"/>
</dbReference>
<dbReference type="InterPro" id="IPR013324">
    <property type="entry name" value="RNA_pol_sigma_r3/r4-like"/>
</dbReference>
<dbReference type="FunFam" id="1.10.601.10:FF:000001">
    <property type="entry name" value="RNA polymerase sigma factor SigA"/>
    <property type="match status" value="1"/>
</dbReference>
<evidence type="ECO:0000256" key="7">
    <source>
        <dbReference type="SAM" id="MobiDB-lite"/>
    </source>
</evidence>
<dbReference type="InterPro" id="IPR009042">
    <property type="entry name" value="RNA_pol_sigma70_r1_2"/>
</dbReference>
<dbReference type="NCBIfam" id="TIGR02937">
    <property type="entry name" value="sigma70-ECF"/>
    <property type="match status" value="1"/>
</dbReference>
<dbReference type="SUPFAM" id="SSF88946">
    <property type="entry name" value="Sigma2 domain of RNA polymerase sigma factors"/>
    <property type="match status" value="1"/>
</dbReference>
<feature type="region of interest" description="Disordered" evidence="7">
    <location>
        <begin position="63"/>
        <end position="167"/>
    </location>
</feature>
<evidence type="ECO:0000256" key="4">
    <source>
        <dbReference type="ARBA" id="ARBA00023125"/>
    </source>
</evidence>
<dbReference type="OrthoDB" id="9804285at2"/>
<keyword evidence="5 6" id="KW-0804">Transcription</keyword>
<dbReference type="Proteomes" id="UP000253303">
    <property type="component" value="Unassembled WGS sequence"/>
</dbReference>
<dbReference type="GO" id="GO:0006352">
    <property type="term" value="P:DNA-templated transcription initiation"/>
    <property type="evidence" value="ECO:0007669"/>
    <property type="project" value="InterPro"/>
</dbReference>
<comment type="caution">
    <text evidence="10">The sequence shown here is derived from an EMBL/GenBank/DDBJ whole genome shotgun (WGS) entry which is preliminary data.</text>
</comment>
<dbReference type="PROSITE" id="PS00715">
    <property type="entry name" value="SIGMA70_1"/>
    <property type="match status" value="1"/>
</dbReference>
<evidence type="ECO:0000256" key="3">
    <source>
        <dbReference type="ARBA" id="ARBA00023082"/>
    </source>
</evidence>
<dbReference type="Gene3D" id="1.10.10.10">
    <property type="entry name" value="Winged helix-like DNA-binding domain superfamily/Winged helix DNA-binding domain"/>
    <property type="match status" value="2"/>
</dbReference>
<keyword evidence="2 6" id="KW-0805">Transcription regulation</keyword>
<dbReference type="EMBL" id="QMEY01000005">
    <property type="protein sequence ID" value="RBQ19350.1"/>
    <property type="molecule type" value="Genomic_DNA"/>
</dbReference>
<comment type="similarity">
    <text evidence="1 6">Belongs to the sigma-70 factor family.</text>
</comment>
<evidence type="ECO:0000256" key="1">
    <source>
        <dbReference type="ARBA" id="ARBA00007788"/>
    </source>
</evidence>
<protein>
    <recommendedName>
        <fullName evidence="6">RNA polymerase sigma factor</fullName>
    </recommendedName>
</protein>
<dbReference type="InterPro" id="IPR014284">
    <property type="entry name" value="RNA_pol_sigma-70_dom"/>
</dbReference>
<dbReference type="RefSeq" id="WP_113981410.1">
    <property type="nucleotide sequence ID" value="NZ_QMEY01000005.1"/>
</dbReference>
<feature type="domain" description="RNA polymerase sigma-70" evidence="9">
    <location>
        <begin position="431"/>
        <end position="457"/>
    </location>
</feature>
<dbReference type="PANTHER" id="PTHR30603:SF60">
    <property type="entry name" value="RNA POLYMERASE SIGMA FACTOR RPOD"/>
    <property type="match status" value="1"/>
</dbReference>
<feature type="compositionally biased region" description="Basic residues" evidence="7">
    <location>
        <begin position="77"/>
        <end position="91"/>
    </location>
</feature>
<sequence>MPRTAVAAAQVAAPPTLDLLLSRGRAQGRLSLAELRDAFAQAGLTPAEGRSVLRELTEAGVSLGTDDEPAATAKTARTTRKRATTTRRRTTRPAQGPGEGDIGTTATLPGQRRKPAKAVKPVKSAEEAQEPGEDWLEPAPGEAADAETAQITAEADTEAESADLDDQSSVIGDSVHTYLKSIGRRTLLTAAEEVELAKRIEAGLYAEHKLESDPSLTDEQRVELEWVYRDGKRAKDHMLEANLRLVVSVAKKYTDRGMALLDVVQEGNLGLIRAVEKFDYTKGYKFSTYAMWWIRQAIQRGFADSARTIRLPVHVLELLSKLSRIERDMHQRLGREPTPEELAVEMDKTPDQIEELLRTSRQPISLNATIGEDGETTIGDLIEDTDSPEASEVIDRQLLADQLRGVLGNLTPREAKIMALRFGLVDGKPHTLDEIGKHLGLTRERIRQLEKESLSKLRHPSNARPLLDWAS</sequence>
<dbReference type="AlphaFoldDB" id="A0A366M0N0"/>
<dbReference type="InterPro" id="IPR007624">
    <property type="entry name" value="RNA_pol_sigma70_r3"/>
</dbReference>
<name>A0A366M0N0_9ACTN</name>
<evidence type="ECO:0000256" key="5">
    <source>
        <dbReference type="ARBA" id="ARBA00023163"/>
    </source>
</evidence>
<dbReference type="InterPro" id="IPR000943">
    <property type="entry name" value="RNA_pol_sigma70"/>
</dbReference>
<dbReference type="GO" id="GO:0003677">
    <property type="term" value="F:DNA binding"/>
    <property type="evidence" value="ECO:0007669"/>
    <property type="project" value="UniProtKB-KW"/>
</dbReference>
<dbReference type="PANTHER" id="PTHR30603">
    <property type="entry name" value="RNA POLYMERASE SIGMA FACTOR RPO"/>
    <property type="match status" value="1"/>
</dbReference>